<accession>A0A380EJI1</accession>
<reference evidence="1 2" key="1">
    <citation type="submission" date="2018-06" db="EMBL/GenBank/DDBJ databases">
        <authorList>
            <consortium name="Pathogen Informatics"/>
            <person name="Doyle S."/>
        </authorList>
    </citation>
    <scope>NUCLEOTIDE SEQUENCE [LARGE SCALE GENOMIC DNA]</scope>
    <source>
        <strain evidence="1 2">NCTC10702</strain>
    </source>
</reference>
<dbReference type="EMBL" id="UHBY01000003">
    <property type="protein sequence ID" value="SUL36656.1"/>
    <property type="molecule type" value="Genomic_DNA"/>
</dbReference>
<dbReference type="Pfam" id="PF04286">
    <property type="entry name" value="DUF445"/>
    <property type="match status" value="1"/>
</dbReference>
<dbReference type="AlphaFoldDB" id="A0A380EJI1"/>
<evidence type="ECO:0000313" key="1">
    <source>
        <dbReference type="EMBL" id="SUL36656.1"/>
    </source>
</evidence>
<dbReference type="InterPro" id="IPR007383">
    <property type="entry name" value="DUF445"/>
</dbReference>
<gene>
    <name evidence="1" type="ORF">NCTC10702_02894</name>
</gene>
<dbReference type="Proteomes" id="UP000254116">
    <property type="component" value="Unassembled WGS sequence"/>
</dbReference>
<sequence>MKSEQSQQAIESMIQQQLQKLTKDQLSIKQITSQIDIDLEQVLQTNGNQYIESQLNNYYTKHQNQTIASLLPNQLVTFLNQHVDNATDLLCDRARNYLSSAKGTQDINDMLDTFSMRKVS</sequence>
<evidence type="ECO:0000313" key="2">
    <source>
        <dbReference type="Proteomes" id="UP000254116"/>
    </source>
</evidence>
<organism evidence="1 2">
    <name type="scientific">Staphylococcus aureus</name>
    <dbReference type="NCBI Taxonomy" id="1280"/>
    <lineage>
        <taxon>Bacteria</taxon>
        <taxon>Bacillati</taxon>
        <taxon>Bacillota</taxon>
        <taxon>Bacilli</taxon>
        <taxon>Bacillales</taxon>
        <taxon>Staphylococcaceae</taxon>
        <taxon>Staphylococcus</taxon>
    </lineage>
</organism>
<proteinExistence type="predicted"/>
<name>A0A380EJI1_STAAU</name>
<protein>
    <submittedName>
        <fullName evidence="1">Membrane protein</fullName>
    </submittedName>
</protein>